<dbReference type="RefSeq" id="WP_345095398.1">
    <property type="nucleotide sequence ID" value="NZ_BAABCS010000021.1"/>
</dbReference>
<dbReference type="PROSITE" id="PS52016">
    <property type="entry name" value="TONB_DEPENDENT_REC_3"/>
    <property type="match status" value="1"/>
</dbReference>
<dbReference type="InterPro" id="IPR037066">
    <property type="entry name" value="Plug_dom_sf"/>
</dbReference>
<keyword evidence="16" id="KW-1185">Reference proteome</keyword>
<keyword evidence="3 10" id="KW-1134">Transmembrane beta strand</keyword>
<dbReference type="InterPro" id="IPR036942">
    <property type="entry name" value="Beta-barrel_TonB_sf"/>
</dbReference>
<keyword evidence="9 10" id="KW-0998">Cell outer membrane</keyword>
<sequence length="940" mass="102828">MKKVTTNLFSVMFLLMATVMFSQGKIKGTILDSELNAGLPGVNVVVKGSSTGASTDIDGKFTLNTTASSGQVVISYIGYKTQTVNFTVKNGETVDLGSIKLASDASQLEEVVIKSTIIDVAKDRKTPVAVSTIRASEIQQKLGNQEFPEILKSTPSVYASKAGGGFGDSRVTIRGFAQENIAVMINGVPVNDMENSRVFWSNWAGLSDVTSAMQVQRGLGSSKLAISSVGGTINVITKTSDMKEGGSVGVGVANSDYLKTQASYSTGKMKNGLSASFLMSQTRGDGYIDGTKFEGANYFFALGYEINPKHELQFTFTGAPQWHNQRGTAISIADYIKYGEGGEPNVRYNADWGLLNGNEFNFRTNYYHKPVMSLNWDYKITEKTKLSTVLYGSWGRGGGTNAAGRIRGLANTAAAFRRADGTINVDNIYSWNSGQSTFIPGFGNTTRTLDGGKYISTTVSTNAANTTNGISKIASINSHNWYGGVASLNTKFNDKLTFDFGVDVRTYKGIHYQNVNDLVGGYFFKDNTPLPVNGVYSNGNGNDPNRVLYQTYESTPSFNPFFNVDHQQKVSYNNDGNVNWLGAFTQLEYSTEKVTAFIQAAVSQQGFKRVDYFKYLASNPLSSTDYENILGGNVKGGINYNINSHHNVFVNAGYYSKQPFFNAVYPNNASVVNGNLVNEKITGFEAGYGFRSSKFNANVNLYNTTWKDRYQRSNDLAADNPGGYYDFSGITEVHSGVEVDMNAKVTEKFKVTGMFSLGNWDYKGNSVSNRYDVTNNQISGGTSTTLYLDKVKVGNAAQMTASLGGSYEVVKRVILDATYIYSDKLYANISPANFSNQLNKGALQLPSFGLVDAGFSYKMLVGKNKSDNVNFRLNVNNLLDKIYIAESSTNNHVKVESDFGTPAQYNTYLNTLKTYKGIDQTNAVYFGFGRTWNFTLSYNF</sequence>
<dbReference type="Gene3D" id="2.40.170.20">
    <property type="entry name" value="TonB-dependent receptor, beta-barrel domain"/>
    <property type="match status" value="1"/>
</dbReference>
<comment type="similarity">
    <text evidence="10 11">Belongs to the TonB-dependent receptor family.</text>
</comment>
<evidence type="ECO:0000259" key="14">
    <source>
        <dbReference type="Pfam" id="PF07715"/>
    </source>
</evidence>
<feature type="signal peptide" evidence="12">
    <location>
        <begin position="1"/>
        <end position="22"/>
    </location>
</feature>
<dbReference type="Pfam" id="PF13715">
    <property type="entry name" value="CarbopepD_reg_2"/>
    <property type="match status" value="1"/>
</dbReference>
<dbReference type="Gene3D" id="2.60.40.1120">
    <property type="entry name" value="Carboxypeptidase-like, regulatory domain"/>
    <property type="match status" value="1"/>
</dbReference>
<evidence type="ECO:0000256" key="6">
    <source>
        <dbReference type="ARBA" id="ARBA00023077"/>
    </source>
</evidence>
<evidence type="ECO:0000256" key="9">
    <source>
        <dbReference type="ARBA" id="ARBA00023237"/>
    </source>
</evidence>
<evidence type="ECO:0000256" key="3">
    <source>
        <dbReference type="ARBA" id="ARBA00022452"/>
    </source>
</evidence>
<dbReference type="Gene3D" id="2.170.130.10">
    <property type="entry name" value="TonB-dependent receptor, plug domain"/>
    <property type="match status" value="1"/>
</dbReference>
<evidence type="ECO:0000259" key="13">
    <source>
        <dbReference type="Pfam" id="PF00593"/>
    </source>
</evidence>
<evidence type="ECO:0000256" key="1">
    <source>
        <dbReference type="ARBA" id="ARBA00004571"/>
    </source>
</evidence>
<proteinExistence type="inferred from homology"/>
<evidence type="ECO:0000256" key="11">
    <source>
        <dbReference type="RuleBase" id="RU003357"/>
    </source>
</evidence>
<accession>A0ABP7V517</accession>
<reference evidence="16" key="1">
    <citation type="journal article" date="2019" name="Int. J. Syst. Evol. Microbiol.">
        <title>The Global Catalogue of Microorganisms (GCM) 10K type strain sequencing project: providing services to taxonomists for standard genome sequencing and annotation.</title>
        <authorList>
            <consortium name="The Broad Institute Genomics Platform"/>
            <consortium name="The Broad Institute Genome Sequencing Center for Infectious Disease"/>
            <person name="Wu L."/>
            <person name="Ma J."/>
        </authorList>
    </citation>
    <scope>NUCLEOTIDE SEQUENCE [LARGE SCALE GENOMIC DNA]</scope>
    <source>
        <strain evidence="16">JCM 17068</strain>
    </source>
</reference>
<evidence type="ECO:0000256" key="4">
    <source>
        <dbReference type="ARBA" id="ARBA00022692"/>
    </source>
</evidence>
<dbReference type="InterPro" id="IPR012910">
    <property type="entry name" value="Plug_dom"/>
</dbReference>
<dbReference type="SUPFAM" id="SSF56935">
    <property type="entry name" value="Porins"/>
    <property type="match status" value="1"/>
</dbReference>
<feature type="domain" description="TonB-dependent receptor plug" evidence="14">
    <location>
        <begin position="123"/>
        <end position="232"/>
    </location>
</feature>
<dbReference type="InterPro" id="IPR008969">
    <property type="entry name" value="CarboxyPept-like_regulatory"/>
</dbReference>
<keyword evidence="5 12" id="KW-0732">Signal</keyword>
<evidence type="ECO:0000256" key="7">
    <source>
        <dbReference type="ARBA" id="ARBA00023136"/>
    </source>
</evidence>
<evidence type="ECO:0000256" key="10">
    <source>
        <dbReference type="PROSITE-ProRule" id="PRU01360"/>
    </source>
</evidence>
<keyword evidence="4 10" id="KW-0812">Transmembrane</keyword>
<keyword evidence="2 10" id="KW-0813">Transport</keyword>
<evidence type="ECO:0000256" key="8">
    <source>
        <dbReference type="ARBA" id="ARBA00023170"/>
    </source>
</evidence>
<dbReference type="Pfam" id="PF07715">
    <property type="entry name" value="Plug"/>
    <property type="match status" value="1"/>
</dbReference>
<dbReference type="Pfam" id="PF00593">
    <property type="entry name" value="TonB_dep_Rec_b-barrel"/>
    <property type="match status" value="1"/>
</dbReference>
<dbReference type="PANTHER" id="PTHR30069">
    <property type="entry name" value="TONB-DEPENDENT OUTER MEMBRANE RECEPTOR"/>
    <property type="match status" value="1"/>
</dbReference>
<dbReference type="Proteomes" id="UP001500426">
    <property type="component" value="Unassembled WGS sequence"/>
</dbReference>
<name>A0ABP7V517_9FLAO</name>
<evidence type="ECO:0000256" key="2">
    <source>
        <dbReference type="ARBA" id="ARBA00022448"/>
    </source>
</evidence>
<feature type="chain" id="PRO_5045981992" evidence="12">
    <location>
        <begin position="23"/>
        <end position="940"/>
    </location>
</feature>
<evidence type="ECO:0000313" key="15">
    <source>
        <dbReference type="EMBL" id="GAA4058250.1"/>
    </source>
</evidence>
<dbReference type="InterPro" id="IPR039426">
    <property type="entry name" value="TonB-dep_rcpt-like"/>
</dbReference>
<evidence type="ECO:0000313" key="16">
    <source>
        <dbReference type="Proteomes" id="UP001500426"/>
    </source>
</evidence>
<dbReference type="InterPro" id="IPR010917">
    <property type="entry name" value="TonB_rcpt_CS"/>
</dbReference>
<dbReference type="PANTHER" id="PTHR30069:SF29">
    <property type="entry name" value="HEMOGLOBIN AND HEMOGLOBIN-HAPTOGLOBIN-BINDING PROTEIN 1-RELATED"/>
    <property type="match status" value="1"/>
</dbReference>
<dbReference type="InterPro" id="IPR000531">
    <property type="entry name" value="Beta-barrel_TonB"/>
</dbReference>
<protein>
    <submittedName>
        <fullName evidence="15">TonB-dependent receptor</fullName>
    </submittedName>
</protein>
<dbReference type="EMBL" id="BAABCS010000021">
    <property type="protein sequence ID" value="GAA4058250.1"/>
    <property type="molecule type" value="Genomic_DNA"/>
</dbReference>
<keyword evidence="7 10" id="KW-0472">Membrane</keyword>
<organism evidence="15 16">
    <name type="scientific">Flavobacterium chungnamense</name>
    <dbReference type="NCBI Taxonomy" id="706182"/>
    <lineage>
        <taxon>Bacteria</taxon>
        <taxon>Pseudomonadati</taxon>
        <taxon>Bacteroidota</taxon>
        <taxon>Flavobacteriia</taxon>
        <taxon>Flavobacteriales</taxon>
        <taxon>Flavobacteriaceae</taxon>
        <taxon>Flavobacterium</taxon>
    </lineage>
</organism>
<evidence type="ECO:0000256" key="12">
    <source>
        <dbReference type="SAM" id="SignalP"/>
    </source>
</evidence>
<dbReference type="PROSITE" id="PS01156">
    <property type="entry name" value="TONB_DEPENDENT_REC_2"/>
    <property type="match status" value="1"/>
</dbReference>
<keyword evidence="8 15" id="KW-0675">Receptor</keyword>
<feature type="domain" description="TonB-dependent receptor-like beta-barrel" evidence="13">
    <location>
        <begin position="538"/>
        <end position="878"/>
    </location>
</feature>
<evidence type="ECO:0000256" key="5">
    <source>
        <dbReference type="ARBA" id="ARBA00022729"/>
    </source>
</evidence>
<keyword evidence="6 11" id="KW-0798">TonB box</keyword>
<gene>
    <name evidence="15" type="ORF">GCM10022388_26420</name>
</gene>
<comment type="caution">
    <text evidence="15">The sequence shown here is derived from an EMBL/GenBank/DDBJ whole genome shotgun (WGS) entry which is preliminary data.</text>
</comment>
<comment type="subcellular location">
    <subcellularLocation>
        <location evidence="1 10">Cell outer membrane</location>
        <topology evidence="1 10">Multi-pass membrane protein</topology>
    </subcellularLocation>
</comment>
<dbReference type="SUPFAM" id="SSF49464">
    <property type="entry name" value="Carboxypeptidase regulatory domain-like"/>
    <property type="match status" value="1"/>
</dbReference>